<evidence type="ECO:0000313" key="2">
    <source>
        <dbReference type="EMBL" id="MWG36570.1"/>
    </source>
</evidence>
<gene>
    <name evidence="2" type="ORF">GQS65_19105</name>
</gene>
<dbReference type="RefSeq" id="WP_158206222.1">
    <property type="nucleotide sequence ID" value="NZ_WSZK01000036.1"/>
</dbReference>
<keyword evidence="3" id="KW-1185">Reference proteome</keyword>
<name>A0A6B0GPD2_9EURY</name>
<feature type="region of interest" description="Disordered" evidence="1">
    <location>
        <begin position="142"/>
        <end position="161"/>
    </location>
</feature>
<evidence type="ECO:0000256" key="1">
    <source>
        <dbReference type="SAM" id="MobiDB-lite"/>
    </source>
</evidence>
<comment type="caution">
    <text evidence="2">The sequence shown here is derived from an EMBL/GenBank/DDBJ whole genome shotgun (WGS) entry which is preliminary data.</text>
</comment>
<feature type="compositionally biased region" description="Polar residues" evidence="1">
    <location>
        <begin position="146"/>
        <end position="161"/>
    </location>
</feature>
<accession>A0A6B0GPD2</accession>
<evidence type="ECO:0000313" key="3">
    <source>
        <dbReference type="Proteomes" id="UP000451471"/>
    </source>
</evidence>
<reference evidence="2 3" key="1">
    <citation type="submission" date="2019-12" db="EMBL/GenBank/DDBJ databases">
        <title>Halocatena pleomorpha gen. nov. sp. nov., an extremely halophilic archaeon of family Halobacteriaceae isolated from saltpan soil.</title>
        <authorList>
            <person name="Pal Y."/>
            <person name="Verma A."/>
            <person name="Krishnamurthi S."/>
            <person name="Kumar P."/>
        </authorList>
    </citation>
    <scope>NUCLEOTIDE SEQUENCE [LARGE SCALE GENOMIC DNA]</scope>
    <source>
        <strain evidence="2 3">JCM 16495</strain>
    </source>
</reference>
<proteinExistence type="predicted"/>
<protein>
    <submittedName>
        <fullName evidence="2">Uncharacterized protein</fullName>
    </submittedName>
</protein>
<dbReference type="AlphaFoldDB" id="A0A6B0GPD2"/>
<dbReference type="Proteomes" id="UP000451471">
    <property type="component" value="Unassembled WGS sequence"/>
</dbReference>
<sequence>MPARTLGGAVGLDDQPFHLFDDFADERLTDRARSYRGLFLDAPYENEPASYLTAQAYPTWGRVAGRPLPDAPAGEVVLRSATGLSTPCVLTQGAWTLDTAAVSGAFTWRFFETPTGQGYALRVTPDTVTLARDDTAGVEAGLTPLVSDTGSNTSGRSVSVERTPTGAFTLRVDGTAQGTATDQRYSTPARTTLLGDGTAALTRLDVR</sequence>
<organism evidence="2 3">
    <name type="scientific">Halomarina oriensis</name>
    <dbReference type="NCBI Taxonomy" id="671145"/>
    <lineage>
        <taxon>Archaea</taxon>
        <taxon>Methanobacteriati</taxon>
        <taxon>Methanobacteriota</taxon>
        <taxon>Stenosarchaea group</taxon>
        <taxon>Halobacteria</taxon>
        <taxon>Halobacteriales</taxon>
        <taxon>Natronomonadaceae</taxon>
        <taxon>Halomarina</taxon>
    </lineage>
</organism>
<dbReference type="EMBL" id="WSZK01000036">
    <property type="protein sequence ID" value="MWG36570.1"/>
    <property type="molecule type" value="Genomic_DNA"/>
</dbReference>